<reference evidence="2 3" key="1">
    <citation type="submission" date="2020-04" db="EMBL/GenBank/DDBJ databases">
        <title>Draft genome of Leeia sp. IMCC25680.</title>
        <authorList>
            <person name="Song J."/>
            <person name="Cho J.-C."/>
        </authorList>
    </citation>
    <scope>NUCLEOTIDE SEQUENCE [LARGE SCALE GENOMIC DNA]</scope>
    <source>
        <strain evidence="2 3">IMCC25680</strain>
    </source>
</reference>
<protein>
    <submittedName>
        <fullName evidence="2">Uncharacterized protein</fullName>
    </submittedName>
</protein>
<evidence type="ECO:0000256" key="1">
    <source>
        <dbReference type="SAM" id="SignalP"/>
    </source>
</evidence>
<name>A0A847S6Z0_9NEIS</name>
<proteinExistence type="predicted"/>
<keyword evidence="3" id="KW-1185">Reference proteome</keyword>
<gene>
    <name evidence="2" type="ORF">HF682_10115</name>
</gene>
<keyword evidence="1" id="KW-0732">Signal</keyword>
<sequence>MQWMKQLGASLFAVLLMLAGTAQAEDSAVAPARLVGEWKGKWYLEQFQFEDKMVLRIDAIEGSTLKGVVSFFGTPNGDVTGPMMDAQYAPDSKMHFGAVNGEVTIDLKPVERDGKLSIQGKFEYKGYVGVVKLSDFAPGTATATTTPPVAGNADLLGEWKGKWLLDQFQFEDKLVVKVDQVDGSKVMGQALFYGTPDGDVAYAFEEGKIEGDVVKARLKNGEVTIEFKVVTKDDKKSIQGKFEYKGYVGVIKAGRS</sequence>
<comment type="caution">
    <text evidence="2">The sequence shown here is derived from an EMBL/GenBank/DDBJ whole genome shotgun (WGS) entry which is preliminary data.</text>
</comment>
<evidence type="ECO:0000313" key="2">
    <source>
        <dbReference type="EMBL" id="NLR75513.1"/>
    </source>
</evidence>
<dbReference type="RefSeq" id="WP_168877174.1">
    <property type="nucleotide sequence ID" value="NZ_JABAIM010000002.1"/>
</dbReference>
<organism evidence="2 3">
    <name type="scientific">Leeia aquatica</name>
    <dbReference type="NCBI Taxonomy" id="2725557"/>
    <lineage>
        <taxon>Bacteria</taxon>
        <taxon>Pseudomonadati</taxon>
        <taxon>Pseudomonadota</taxon>
        <taxon>Betaproteobacteria</taxon>
        <taxon>Neisseriales</taxon>
        <taxon>Leeiaceae</taxon>
        <taxon>Leeia</taxon>
    </lineage>
</organism>
<evidence type="ECO:0000313" key="3">
    <source>
        <dbReference type="Proteomes" id="UP000587991"/>
    </source>
</evidence>
<dbReference type="AlphaFoldDB" id="A0A847S6Z0"/>
<feature type="signal peptide" evidence="1">
    <location>
        <begin position="1"/>
        <end position="24"/>
    </location>
</feature>
<accession>A0A847S6Z0</accession>
<dbReference type="EMBL" id="JABAIM010000002">
    <property type="protein sequence ID" value="NLR75513.1"/>
    <property type="molecule type" value="Genomic_DNA"/>
</dbReference>
<dbReference type="Proteomes" id="UP000587991">
    <property type="component" value="Unassembled WGS sequence"/>
</dbReference>
<feature type="chain" id="PRO_5032880129" evidence="1">
    <location>
        <begin position="25"/>
        <end position="256"/>
    </location>
</feature>